<organism evidence="2 3">
    <name type="scientific">Streptomyces zhihengii</name>
    <dbReference type="NCBI Taxonomy" id="1818004"/>
    <lineage>
        <taxon>Bacteria</taxon>
        <taxon>Bacillati</taxon>
        <taxon>Actinomycetota</taxon>
        <taxon>Actinomycetes</taxon>
        <taxon>Kitasatosporales</taxon>
        <taxon>Streptomycetaceae</taxon>
        <taxon>Streptomyces</taxon>
    </lineage>
</organism>
<dbReference type="Pfam" id="PF13508">
    <property type="entry name" value="Acetyltransf_7"/>
    <property type="match status" value="1"/>
</dbReference>
<dbReference type="Gene3D" id="3.40.630.30">
    <property type="match status" value="1"/>
</dbReference>
<dbReference type="SUPFAM" id="SSF55729">
    <property type="entry name" value="Acyl-CoA N-acyltransferases (Nat)"/>
    <property type="match status" value="1"/>
</dbReference>
<reference evidence="2 3" key="1">
    <citation type="journal article" date="2016" name="Arch. Microbiol.">
        <title>Streptomyces zhihengii sp. nov., isolated from rhizospheric soil of Psammosilene tunicoides.</title>
        <authorList>
            <person name="Huang M.J."/>
            <person name="Fei J.J."/>
            <person name="Salam N."/>
            <person name="Kim C.J."/>
            <person name="Hozzein W.N."/>
            <person name="Xiao M."/>
            <person name="Huang H.Q."/>
            <person name="Li W.J."/>
        </authorList>
    </citation>
    <scope>NUCLEOTIDE SEQUENCE [LARGE SCALE GENOMIC DNA]</scope>
    <source>
        <strain evidence="2 3">YIM T102</strain>
    </source>
</reference>
<accession>A0ABS2V4J8</accession>
<gene>
    <name evidence="2" type="ORF">JE024_39865</name>
</gene>
<comment type="caution">
    <text evidence="2">The sequence shown here is derived from an EMBL/GenBank/DDBJ whole genome shotgun (WGS) entry which is preliminary data.</text>
</comment>
<feature type="domain" description="N-acetyltransferase" evidence="1">
    <location>
        <begin position="1"/>
        <end position="114"/>
    </location>
</feature>
<dbReference type="CDD" id="cd04301">
    <property type="entry name" value="NAT_SF"/>
    <property type="match status" value="1"/>
</dbReference>
<dbReference type="EMBL" id="JAFEJA010000003">
    <property type="protein sequence ID" value="MBM9624685.1"/>
    <property type="molecule type" value="Genomic_DNA"/>
</dbReference>
<name>A0ABS2V4J8_9ACTN</name>
<keyword evidence="2" id="KW-0614">Plasmid</keyword>
<proteinExistence type="predicted"/>
<dbReference type="InterPro" id="IPR000182">
    <property type="entry name" value="GNAT_dom"/>
</dbReference>
<keyword evidence="3" id="KW-1185">Reference proteome</keyword>
<protein>
    <submittedName>
        <fullName evidence="2">GNAT family N-acetyltransferase</fullName>
    </submittedName>
</protein>
<sequence length="116" mass="12920">MQLVRVDADVPRLVWELHTPLERVGFLDALDRGAVWVTHIGVDPRYRGRGHATRLLSALLTHAAGLPVGLAAAPFPSWRQRGLQHDALRAWYARHGFHPDPVPGDPYRMLRPAAAP</sequence>
<evidence type="ECO:0000259" key="1">
    <source>
        <dbReference type="PROSITE" id="PS51186"/>
    </source>
</evidence>
<dbReference type="InterPro" id="IPR016181">
    <property type="entry name" value="Acyl_CoA_acyltransferase"/>
</dbReference>
<dbReference type="Proteomes" id="UP000664109">
    <property type="component" value="Unassembled WGS sequence"/>
</dbReference>
<geneLocation type="plasmid" evidence="2">
    <name>unnamed1</name>
</geneLocation>
<evidence type="ECO:0000313" key="3">
    <source>
        <dbReference type="Proteomes" id="UP000664109"/>
    </source>
</evidence>
<dbReference type="PROSITE" id="PS51186">
    <property type="entry name" value="GNAT"/>
    <property type="match status" value="1"/>
</dbReference>
<evidence type="ECO:0000313" key="2">
    <source>
        <dbReference type="EMBL" id="MBM9624685.1"/>
    </source>
</evidence>